<feature type="compositionally biased region" description="Basic and acidic residues" evidence="3">
    <location>
        <begin position="110"/>
        <end position="136"/>
    </location>
</feature>
<keyword evidence="4" id="KW-0732">Signal</keyword>
<evidence type="ECO:0000256" key="2">
    <source>
        <dbReference type="ARBA" id="ARBA00023054"/>
    </source>
</evidence>
<protein>
    <submittedName>
        <fullName evidence="6">HlyD family secretion protein</fullName>
    </submittedName>
</protein>
<evidence type="ECO:0000313" key="7">
    <source>
        <dbReference type="Proteomes" id="UP000186015"/>
    </source>
</evidence>
<dbReference type="GO" id="GO:0030313">
    <property type="term" value="C:cell envelope"/>
    <property type="evidence" value="ECO:0007669"/>
    <property type="project" value="UniProtKB-SubCell"/>
</dbReference>
<dbReference type="InterPro" id="IPR058636">
    <property type="entry name" value="Beta-barrel_YknX"/>
</dbReference>
<organism evidence="6 7">
    <name type="scientific">Ruminococcus albus</name>
    <dbReference type="NCBI Taxonomy" id="1264"/>
    <lineage>
        <taxon>Bacteria</taxon>
        <taxon>Bacillati</taxon>
        <taxon>Bacillota</taxon>
        <taxon>Clostridia</taxon>
        <taxon>Eubacteriales</taxon>
        <taxon>Oscillospiraceae</taxon>
        <taxon>Ruminococcus</taxon>
    </lineage>
</organism>
<dbReference type="AlphaFoldDB" id="A0A1H7FN15"/>
<evidence type="ECO:0000313" key="6">
    <source>
        <dbReference type="EMBL" id="SEK27493.1"/>
    </source>
</evidence>
<dbReference type="SUPFAM" id="SSF111369">
    <property type="entry name" value="HlyD-like secretion proteins"/>
    <property type="match status" value="2"/>
</dbReference>
<keyword evidence="2" id="KW-0175">Coiled coil</keyword>
<dbReference type="InterPro" id="IPR050465">
    <property type="entry name" value="UPF0194_transport"/>
</dbReference>
<dbReference type="RefSeq" id="WP_074828754.1">
    <property type="nucleotide sequence ID" value="NZ_FOAT01000001.1"/>
</dbReference>
<dbReference type="EMBL" id="FOAT01000001">
    <property type="protein sequence ID" value="SEK27493.1"/>
    <property type="molecule type" value="Genomic_DNA"/>
</dbReference>
<dbReference type="Pfam" id="PF25990">
    <property type="entry name" value="Beta-barrel_YknX"/>
    <property type="match status" value="1"/>
</dbReference>
<sequence>MAVKKKTIIIPAVIALLAGGGLYACSAMSKAAQESLIANTKYSVIAAGQNDLSKVISTTGKVIGNGTVDVTTKLNCSVSKVNVSLGDMVKEGDLLCEFDTTELQEEYDSLKEQMENSDKKEKSDSSKNERDLEAAKSKKTAALARAQREIDKAVTARDDAYNKYNNLCNEYNSALERGDENYDYSTVWATLEQLKSGLSNYDDAVTLANDSYKDTESTCDDSIQRIQDLIDAEAFGTTDDNQKKLDKLAEQIEQCKVYASQSGIITALNVNEGSVPSSPSIMTIVNTDKTVIELTVKETDITKIEEGMTAKVTSKVLPGEEFSATITRIVNVVSNDVTAEGSSSGYKVEVTLDETNDKLLIGMSASVDVVINEIGEKLSVPYSGVFEEDGAEYVYVAEPADDDEGGYIAKKKKLVKGEESDFYVEVKSGEVKSGDLVIEDPVGGDLPEVSDGARVQVNEKKK</sequence>
<dbReference type="PANTHER" id="PTHR32347">
    <property type="entry name" value="EFFLUX SYSTEM COMPONENT YKNX-RELATED"/>
    <property type="match status" value="1"/>
</dbReference>
<dbReference type="OrthoDB" id="1653022at2"/>
<dbReference type="Gene3D" id="1.10.287.470">
    <property type="entry name" value="Helix hairpin bin"/>
    <property type="match status" value="1"/>
</dbReference>
<gene>
    <name evidence="6" type="ORF">SAMN05216469_101340</name>
</gene>
<proteinExistence type="predicted"/>
<reference evidence="6 7" key="1">
    <citation type="submission" date="2016-10" db="EMBL/GenBank/DDBJ databases">
        <authorList>
            <person name="de Groot N.N."/>
        </authorList>
    </citation>
    <scope>NUCLEOTIDE SEQUENCE [LARGE SCALE GENOMIC DNA]</scope>
    <source>
        <strain evidence="6 7">KH2T6</strain>
    </source>
</reference>
<feature type="signal peptide" evidence="4">
    <location>
        <begin position="1"/>
        <end position="31"/>
    </location>
</feature>
<feature type="region of interest" description="Disordered" evidence="3">
    <location>
        <begin position="442"/>
        <end position="462"/>
    </location>
</feature>
<evidence type="ECO:0000256" key="4">
    <source>
        <dbReference type="SAM" id="SignalP"/>
    </source>
</evidence>
<accession>A0A1H7FN15</accession>
<dbReference type="PROSITE" id="PS51257">
    <property type="entry name" value="PROKAR_LIPOPROTEIN"/>
    <property type="match status" value="1"/>
</dbReference>
<dbReference type="Gene3D" id="2.40.50.100">
    <property type="match status" value="1"/>
</dbReference>
<feature type="region of interest" description="Disordered" evidence="3">
    <location>
        <begin position="110"/>
        <end position="139"/>
    </location>
</feature>
<feature type="domain" description="YknX-like beta-barrel" evidence="5">
    <location>
        <begin position="291"/>
        <end position="369"/>
    </location>
</feature>
<dbReference type="Proteomes" id="UP000186015">
    <property type="component" value="Unassembled WGS sequence"/>
</dbReference>
<feature type="chain" id="PRO_5010360977" evidence="4">
    <location>
        <begin position="32"/>
        <end position="462"/>
    </location>
</feature>
<evidence type="ECO:0000256" key="1">
    <source>
        <dbReference type="ARBA" id="ARBA00004196"/>
    </source>
</evidence>
<comment type="subcellular location">
    <subcellularLocation>
        <location evidence="1">Cell envelope</location>
    </subcellularLocation>
</comment>
<evidence type="ECO:0000256" key="3">
    <source>
        <dbReference type="SAM" id="MobiDB-lite"/>
    </source>
</evidence>
<dbReference type="Gene3D" id="2.40.30.170">
    <property type="match status" value="1"/>
</dbReference>
<name>A0A1H7FN15_RUMAL</name>
<evidence type="ECO:0000259" key="5">
    <source>
        <dbReference type="Pfam" id="PF25990"/>
    </source>
</evidence>